<proteinExistence type="predicted"/>
<organism evidence="2 3">
    <name type="scientific">Paenibacillus allorhizosphaerae</name>
    <dbReference type="NCBI Taxonomy" id="2849866"/>
    <lineage>
        <taxon>Bacteria</taxon>
        <taxon>Bacillati</taxon>
        <taxon>Bacillota</taxon>
        <taxon>Bacilli</taxon>
        <taxon>Bacillales</taxon>
        <taxon>Paenibacillaceae</taxon>
        <taxon>Paenibacillus</taxon>
    </lineage>
</organism>
<dbReference type="EMBL" id="CAJVCE010000006">
    <property type="protein sequence ID" value="CAG7640809.1"/>
    <property type="molecule type" value="Genomic_DNA"/>
</dbReference>
<evidence type="ECO:0000313" key="2">
    <source>
        <dbReference type="EMBL" id="CAG7640809.1"/>
    </source>
</evidence>
<evidence type="ECO:0000313" key="3">
    <source>
        <dbReference type="Proteomes" id="UP000730618"/>
    </source>
</evidence>
<accession>A0ABN7TMP8</accession>
<reference evidence="2 3" key="1">
    <citation type="submission" date="2021-06" db="EMBL/GenBank/DDBJ databases">
        <authorList>
            <person name="Criscuolo A."/>
        </authorList>
    </citation>
    <scope>NUCLEOTIDE SEQUENCE [LARGE SCALE GENOMIC DNA]</scope>
    <source>
        <strain evidence="3">CIP 111802</strain>
    </source>
</reference>
<dbReference type="Proteomes" id="UP000730618">
    <property type="component" value="Unassembled WGS sequence"/>
</dbReference>
<name>A0ABN7TMP8_9BACL</name>
<sequence length="61" mass="7660">MITYPVERIFEEAAFIAYYLHWPHDEIMSMEHRDRKRWCEQISRINKKMNNEPENPFDVFR</sequence>
<dbReference type="RefSeq" id="WP_329958226.1">
    <property type="nucleotide sequence ID" value="NZ_CAJVCE010000006.1"/>
</dbReference>
<comment type="caution">
    <text evidence="2">The sequence shown here is derived from an EMBL/GenBank/DDBJ whole genome shotgun (WGS) entry which is preliminary data.</text>
</comment>
<gene>
    <name evidence="2" type="ORF">PAECIP111802_02686</name>
</gene>
<protein>
    <recommendedName>
        <fullName evidence="1">DUF6760 domain-containing protein</fullName>
    </recommendedName>
</protein>
<feature type="domain" description="DUF6760" evidence="1">
    <location>
        <begin position="4"/>
        <end position="54"/>
    </location>
</feature>
<dbReference type="InterPro" id="IPR046648">
    <property type="entry name" value="DUF6760"/>
</dbReference>
<keyword evidence="3" id="KW-1185">Reference proteome</keyword>
<dbReference type="Pfam" id="PF20546">
    <property type="entry name" value="DUF6760"/>
    <property type="match status" value="1"/>
</dbReference>
<evidence type="ECO:0000259" key="1">
    <source>
        <dbReference type="Pfam" id="PF20546"/>
    </source>
</evidence>